<protein>
    <submittedName>
        <fullName evidence="2">Glycosyltransferase family 2 protein</fullName>
    </submittedName>
</protein>
<proteinExistence type="predicted"/>
<evidence type="ECO:0000313" key="2">
    <source>
        <dbReference type="EMBL" id="QTD49549.1"/>
    </source>
</evidence>
<dbReference type="GO" id="GO:0006487">
    <property type="term" value="P:protein N-linked glycosylation"/>
    <property type="evidence" value="ECO:0007669"/>
    <property type="project" value="TreeGrafter"/>
</dbReference>
<accession>A0A8A4THL5</accession>
<evidence type="ECO:0000259" key="1">
    <source>
        <dbReference type="Pfam" id="PF00535"/>
    </source>
</evidence>
<organism evidence="2 3">
    <name type="scientific">Sulfidibacter corallicola</name>
    <dbReference type="NCBI Taxonomy" id="2818388"/>
    <lineage>
        <taxon>Bacteria</taxon>
        <taxon>Pseudomonadati</taxon>
        <taxon>Acidobacteriota</taxon>
        <taxon>Holophagae</taxon>
        <taxon>Acanthopleuribacterales</taxon>
        <taxon>Acanthopleuribacteraceae</taxon>
        <taxon>Sulfidibacter</taxon>
    </lineage>
</organism>
<sequence length="241" mass="26793">MLIPIYNNKDTIAAVVDEVLDFGLPIIVVNDGSDAATRVELERMDGRRPEVTVLHLPKNGGKGFAVKHGLRLAGERGYTHALQIDADGQHCSADIPRFLEACRECPEALILGKPIFGDDVPKARLHGRKLSQAFVWLETLSLDIGDPLFGFRVYPVAPAVALLDSFSMIGNRMDFDPEIAVKLYWRGVPIRNLASVVSYPEGGLSSFRMVADNIRITLMHTRLTLGMLPRVPLLLWRRLQK</sequence>
<dbReference type="CDD" id="cd04179">
    <property type="entry name" value="DPM_DPG-synthase_like"/>
    <property type="match status" value="1"/>
</dbReference>
<dbReference type="Pfam" id="PF00535">
    <property type="entry name" value="Glycos_transf_2"/>
    <property type="match status" value="1"/>
</dbReference>
<keyword evidence="3" id="KW-1185">Reference proteome</keyword>
<gene>
    <name evidence="2" type="ORF">J3U87_28515</name>
</gene>
<name>A0A8A4THL5_SULCO</name>
<dbReference type="Proteomes" id="UP000663929">
    <property type="component" value="Chromosome"/>
</dbReference>
<dbReference type="Gene3D" id="3.90.550.10">
    <property type="entry name" value="Spore Coat Polysaccharide Biosynthesis Protein SpsA, Chain A"/>
    <property type="match status" value="1"/>
</dbReference>
<feature type="domain" description="Glycosyltransferase 2-like" evidence="1">
    <location>
        <begin position="2"/>
        <end position="127"/>
    </location>
</feature>
<dbReference type="PANTHER" id="PTHR10859:SF91">
    <property type="entry name" value="DOLICHYL-PHOSPHATE BETA-GLUCOSYLTRANSFERASE"/>
    <property type="match status" value="1"/>
</dbReference>
<reference evidence="2" key="1">
    <citation type="submission" date="2021-03" db="EMBL/GenBank/DDBJ databases">
        <title>Acanthopleuribacteraceae sp. M133.</title>
        <authorList>
            <person name="Wang G."/>
        </authorList>
    </citation>
    <scope>NUCLEOTIDE SEQUENCE</scope>
    <source>
        <strain evidence="2">M133</strain>
    </source>
</reference>
<dbReference type="PANTHER" id="PTHR10859">
    <property type="entry name" value="GLYCOSYL TRANSFERASE"/>
    <property type="match status" value="1"/>
</dbReference>
<dbReference type="EMBL" id="CP071793">
    <property type="protein sequence ID" value="QTD49549.1"/>
    <property type="molecule type" value="Genomic_DNA"/>
</dbReference>
<evidence type="ECO:0000313" key="3">
    <source>
        <dbReference type="Proteomes" id="UP000663929"/>
    </source>
</evidence>
<dbReference type="InterPro" id="IPR001173">
    <property type="entry name" value="Glyco_trans_2-like"/>
</dbReference>
<dbReference type="KEGG" id="scor:J3U87_28515"/>
<dbReference type="AlphaFoldDB" id="A0A8A4THL5"/>
<dbReference type="SUPFAM" id="SSF53448">
    <property type="entry name" value="Nucleotide-diphospho-sugar transferases"/>
    <property type="match status" value="1"/>
</dbReference>
<dbReference type="RefSeq" id="WP_237379180.1">
    <property type="nucleotide sequence ID" value="NZ_CP071793.1"/>
</dbReference>
<dbReference type="InterPro" id="IPR029044">
    <property type="entry name" value="Nucleotide-diphossugar_trans"/>
</dbReference>